<dbReference type="AlphaFoldDB" id="A0A372IJR6"/>
<protein>
    <submittedName>
        <fullName evidence="1">Uncharacterized protein</fullName>
    </submittedName>
</protein>
<accession>A0A372IJR6</accession>
<gene>
    <name evidence="1" type="ORF">D0Y96_19555</name>
</gene>
<dbReference type="Proteomes" id="UP000264702">
    <property type="component" value="Unassembled WGS sequence"/>
</dbReference>
<dbReference type="EMBL" id="QVQT01000008">
    <property type="protein sequence ID" value="RFU15001.1"/>
    <property type="molecule type" value="Genomic_DNA"/>
</dbReference>
<reference evidence="1 2" key="1">
    <citation type="submission" date="2018-08" db="EMBL/GenBank/DDBJ databases">
        <title>Acidipila sp. 4G-K13, an acidobacterium isolated from forest soil.</title>
        <authorList>
            <person name="Gao Z.-H."/>
            <person name="Qiu L.-H."/>
        </authorList>
    </citation>
    <scope>NUCLEOTIDE SEQUENCE [LARGE SCALE GENOMIC DNA]</scope>
    <source>
        <strain evidence="1 2">4G-K13</strain>
    </source>
</reference>
<evidence type="ECO:0000313" key="2">
    <source>
        <dbReference type="Proteomes" id="UP000264702"/>
    </source>
</evidence>
<proteinExistence type="predicted"/>
<comment type="caution">
    <text evidence="1">The sequence shown here is derived from an EMBL/GenBank/DDBJ whole genome shotgun (WGS) entry which is preliminary data.</text>
</comment>
<keyword evidence="2" id="KW-1185">Reference proteome</keyword>
<organism evidence="1 2">
    <name type="scientific">Paracidobacterium acidisoli</name>
    <dbReference type="NCBI Taxonomy" id="2303751"/>
    <lineage>
        <taxon>Bacteria</taxon>
        <taxon>Pseudomonadati</taxon>
        <taxon>Acidobacteriota</taxon>
        <taxon>Terriglobia</taxon>
        <taxon>Terriglobales</taxon>
        <taxon>Acidobacteriaceae</taxon>
        <taxon>Paracidobacterium</taxon>
    </lineage>
</organism>
<evidence type="ECO:0000313" key="1">
    <source>
        <dbReference type="EMBL" id="RFU15001.1"/>
    </source>
</evidence>
<name>A0A372IJR6_9BACT</name>
<sequence>MLNTPLRRMDFRTAMRGVFPALFFCFVPVLAEKSMDFPQPIFQRPEREKGDDWVITDLWGKQ</sequence>